<dbReference type="InterPro" id="IPR001041">
    <property type="entry name" value="2Fe-2S_ferredoxin-type"/>
</dbReference>
<evidence type="ECO:0000313" key="3">
    <source>
        <dbReference type="EMBL" id="MBE9664999.1"/>
    </source>
</evidence>
<dbReference type="InterPro" id="IPR001433">
    <property type="entry name" value="OxRdtase_FAD/NAD-bd"/>
</dbReference>
<dbReference type="Pfam" id="PF00175">
    <property type="entry name" value="NAD_binding_1"/>
    <property type="match status" value="1"/>
</dbReference>
<dbReference type="Gene3D" id="2.40.30.10">
    <property type="entry name" value="Translation factors"/>
    <property type="match status" value="1"/>
</dbReference>
<dbReference type="Gene3D" id="3.40.50.80">
    <property type="entry name" value="Nucleotide-binding domain of ferredoxin-NADP reductase (FNR) module"/>
    <property type="match status" value="1"/>
</dbReference>
<dbReference type="InterPro" id="IPR050415">
    <property type="entry name" value="MRET"/>
</dbReference>
<dbReference type="InterPro" id="IPR006058">
    <property type="entry name" value="2Fe2S_fd_BS"/>
</dbReference>
<dbReference type="PANTHER" id="PTHR47354">
    <property type="entry name" value="NADH OXIDOREDUCTASE HCR"/>
    <property type="match status" value="1"/>
</dbReference>
<dbReference type="InterPro" id="IPR017938">
    <property type="entry name" value="Riboflavin_synthase-like_b-brl"/>
</dbReference>
<dbReference type="PROSITE" id="PS51384">
    <property type="entry name" value="FAD_FR"/>
    <property type="match status" value="1"/>
</dbReference>
<dbReference type="CDD" id="cd06214">
    <property type="entry name" value="PA_degradation_oxidoreductase_like"/>
    <property type="match status" value="1"/>
</dbReference>
<dbReference type="SUPFAM" id="SSF54292">
    <property type="entry name" value="2Fe-2S ferredoxin-like"/>
    <property type="match status" value="1"/>
</dbReference>
<reference evidence="3 4" key="1">
    <citation type="submission" date="2020-10" db="EMBL/GenBank/DDBJ databases">
        <title>Mucilaginibacter mali sp. nov., isolated from rhizosphere soil of apple orchard.</title>
        <authorList>
            <person name="Lee J.-S."/>
            <person name="Kim H.S."/>
            <person name="Kim J.-S."/>
        </authorList>
    </citation>
    <scope>NUCLEOTIDE SEQUENCE [LARGE SCALE GENOMIC DNA]</scope>
    <source>
        <strain evidence="3 4">KCTC 23157</strain>
    </source>
</reference>
<dbReference type="PROSITE" id="PS51085">
    <property type="entry name" value="2FE2S_FER_2"/>
    <property type="match status" value="1"/>
</dbReference>
<dbReference type="EMBL" id="JADFFM010000001">
    <property type="protein sequence ID" value="MBE9664999.1"/>
    <property type="molecule type" value="Genomic_DNA"/>
</dbReference>
<dbReference type="Gene3D" id="3.10.20.30">
    <property type="match status" value="1"/>
</dbReference>
<sequence>MLQLQVEDIKWEAPDTATYFLRDVADKKIIYKAGQFLTLVFNHHNEELRRSYSISSSPDEGRLAITIKRVPNGELSRFLLTHAKIGDIWQAVEPAGRFIVSNFEQAKDIFFFAAGSGITPILSQIKYVLNREGKSKLHLIYSSRSAGNILFKASLDILQQQHHERLNIVHLLSNDARRLNNVMAEQLVRQQARFDLQQAQFYLCGPFDYMRMIRLTLIYMGLPADNIRKENFVLETVTVSNARTSFAPHKVRIVFGDETHDIMAGENQSILQAALQNKIGLPYSCRAGICSTCTAKCKSGKVVMTVNEVLTDADLADGLVLTCTGYAVTDDVVIEF</sequence>
<accession>A0ABR9XDE1</accession>
<dbReference type="CDD" id="cd00207">
    <property type="entry name" value="fer2"/>
    <property type="match status" value="1"/>
</dbReference>
<protein>
    <submittedName>
        <fullName evidence="3">Ferredoxin--NADP reductase</fullName>
    </submittedName>
</protein>
<feature type="domain" description="FAD-binding FR-type" evidence="2">
    <location>
        <begin position="1"/>
        <end position="101"/>
    </location>
</feature>
<dbReference type="SUPFAM" id="SSF63380">
    <property type="entry name" value="Riboflavin synthase domain-like"/>
    <property type="match status" value="1"/>
</dbReference>
<dbReference type="Pfam" id="PF00970">
    <property type="entry name" value="FAD_binding_6"/>
    <property type="match status" value="1"/>
</dbReference>
<evidence type="ECO:0000259" key="2">
    <source>
        <dbReference type="PROSITE" id="PS51384"/>
    </source>
</evidence>
<dbReference type="InterPro" id="IPR039261">
    <property type="entry name" value="FNR_nucleotide-bd"/>
</dbReference>
<dbReference type="Proteomes" id="UP000632774">
    <property type="component" value="Unassembled WGS sequence"/>
</dbReference>
<evidence type="ECO:0000259" key="1">
    <source>
        <dbReference type="PROSITE" id="PS51085"/>
    </source>
</evidence>
<dbReference type="InterPro" id="IPR017927">
    <property type="entry name" value="FAD-bd_FR_type"/>
</dbReference>
<dbReference type="PANTHER" id="PTHR47354:SF5">
    <property type="entry name" value="PROTEIN RFBI"/>
    <property type="match status" value="1"/>
</dbReference>
<feature type="domain" description="2Fe-2S ferredoxin-type" evidence="1">
    <location>
        <begin position="249"/>
        <end position="336"/>
    </location>
</feature>
<dbReference type="InterPro" id="IPR008333">
    <property type="entry name" value="Cbr1-like_FAD-bd_dom"/>
</dbReference>
<dbReference type="SUPFAM" id="SSF52343">
    <property type="entry name" value="Ferredoxin reductase-like, C-terminal NADP-linked domain"/>
    <property type="match status" value="1"/>
</dbReference>
<dbReference type="Pfam" id="PF00111">
    <property type="entry name" value="Fer2"/>
    <property type="match status" value="1"/>
</dbReference>
<dbReference type="InterPro" id="IPR036010">
    <property type="entry name" value="2Fe-2S_ferredoxin-like_sf"/>
</dbReference>
<dbReference type="InterPro" id="IPR012675">
    <property type="entry name" value="Beta-grasp_dom_sf"/>
</dbReference>
<name>A0ABR9XDE1_9SPHI</name>
<gene>
    <name evidence="3" type="ORF">IRJ18_01415</name>
</gene>
<evidence type="ECO:0000313" key="4">
    <source>
        <dbReference type="Proteomes" id="UP000632774"/>
    </source>
</evidence>
<keyword evidence="4" id="KW-1185">Reference proteome</keyword>
<dbReference type="PROSITE" id="PS00197">
    <property type="entry name" value="2FE2S_FER_1"/>
    <property type="match status" value="1"/>
</dbReference>
<organism evidence="3 4">
    <name type="scientific">Mucilaginibacter boryungensis</name>
    <dbReference type="NCBI Taxonomy" id="768480"/>
    <lineage>
        <taxon>Bacteria</taxon>
        <taxon>Pseudomonadati</taxon>
        <taxon>Bacteroidota</taxon>
        <taxon>Sphingobacteriia</taxon>
        <taxon>Sphingobacteriales</taxon>
        <taxon>Sphingobacteriaceae</taxon>
        <taxon>Mucilaginibacter</taxon>
    </lineage>
</organism>
<proteinExistence type="predicted"/>
<comment type="caution">
    <text evidence="3">The sequence shown here is derived from an EMBL/GenBank/DDBJ whole genome shotgun (WGS) entry which is preliminary data.</text>
</comment>
<dbReference type="PRINTS" id="PR00410">
    <property type="entry name" value="PHEHYDRXLASE"/>
</dbReference>
<dbReference type="RefSeq" id="WP_194104418.1">
    <property type="nucleotide sequence ID" value="NZ_JADFFM010000001.1"/>
</dbReference>